<dbReference type="PANTHER" id="PTHR47785:SF5">
    <property type="entry name" value="ZN(II)2CYS6 TRANSCRIPTION FACTOR (EUROFUNG)"/>
    <property type="match status" value="1"/>
</dbReference>
<organism evidence="4 5">
    <name type="scientific">Corynespora cassiicola Philippines</name>
    <dbReference type="NCBI Taxonomy" id="1448308"/>
    <lineage>
        <taxon>Eukaryota</taxon>
        <taxon>Fungi</taxon>
        <taxon>Dikarya</taxon>
        <taxon>Ascomycota</taxon>
        <taxon>Pezizomycotina</taxon>
        <taxon>Dothideomycetes</taxon>
        <taxon>Pleosporomycetidae</taxon>
        <taxon>Pleosporales</taxon>
        <taxon>Corynesporascaceae</taxon>
        <taxon>Corynespora</taxon>
    </lineage>
</organism>
<dbReference type="InterPro" id="IPR001138">
    <property type="entry name" value="Zn2Cys6_DnaBD"/>
</dbReference>
<dbReference type="InterPro" id="IPR036864">
    <property type="entry name" value="Zn2-C6_fun-type_DNA-bd_sf"/>
</dbReference>
<evidence type="ECO:0000313" key="4">
    <source>
        <dbReference type="EMBL" id="PSN71713.1"/>
    </source>
</evidence>
<dbReference type="AlphaFoldDB" id="A0A2T2P258"/>
<dbReference type="InterPro" id="IPR053181">
    <property type="entry name" value="EcdB-like_regulator"/>
</dbReference>
<dbReference type="GO" id="GO:0000981">
    <property type="term" value="F:DNA-binding transcription factor activity, RNA polymerase II-specific"/>
    <property type="evidence" value="ECO:0007669"/>
    <property type="project" value="InterPro"/>
</dbReference>
<protein>
    <recommendedName>
        <fullName evidence="3">Zn(2)-C6 fungal-type domain-containing protein</fullName>
    </recommendedName>
</protein>
<evidence type="ECO:0000256" key="2">
    <source>
        <dbReference type="SAM" id="MobiDB-lite"/>
    </source>
</evidence>
<dbReference type="PROSITE" id="PS50048">
    <property type="entry name" value="ZN2_CY6_FUNGAL_2"/>
    <property type="match status" value="1"/>
</dbReference>
<dbReference type="CDD" id="cd12148">
    <property type="entry name" value="fungal_TF_MHR"/>
    <property type="match status" value="1"/>
</dbReference>
<dbReference type="PANTHER" id="PTHR47785">
    <property type="entry name" value="ZN(II)2CYS6 TRANSCRIPTION FACTOR (EUROFUNG)-RELATED-RELATED"/>
    <property type="match status" value="1"/>
</dbReference>
<dbReference type="Pfam" id="PF00172">
    <property type="entry name" value="Zn_clus"/>
    <property type="match status" value="1"/>
</dbReference>
<dbReference type="PROSITE" id="PS00463">
    <property type="entry name" value="ZN2_CY6_FUNGAL_1"/>
    <property type="match status" value="1"/>
</dbReference>
<evidence type="ECO:0000256" key="1">
    <source>
        <dbReference type="ARBA" id="ARBA00023242"/>
    </source>
</evidence>
<gene>
    <name evidence="4" type="ORF">BS50DRAFT_629851</name>
</gene>
<sequence>MAAMYRGEKHPRSDTSRTDHVYPRKRAAAACRACRARKIKCDNLRPSCGACQSSNATCIYQGPQDYSAFDPASLLILDRLDQVLSKLDQRSATDQSQTQSHTGQRQTSSDELQIPVARITPDAVLKWPIFSNRYPPDHLTGITFAARFEQLKPTKKPATTVGGVDETAIPELVKRFLDFVHIKNPILDTDALWSYAEYAAEEGLKWDSASCLVLLASALGCISERYACDDAFSPEPNSMRIYADSYYNMARKRFGLLEDGLLAPQCHFLAGIYLMYKLQPLAAWPQFHMASTLCYIYLQCESRRADGTPEDRNTLDRRLEQSLYWSCYKSECELRVELNLPNSSLPELNYPDTLPTPPMFDAFLTGNVEHSPGGISDQTSPRKRYTSSASEESWFYYLTEITLRRISNGVLSTFYSQDCSSWSEESIPLMVKAAEQFEQQLDEWYQTLPALISFHEDEVPGHELPYLVRDRMLEIRNWLYRPFLYFAIHAAPDSPCRGLVKHLVDKAILYSMRTVRDEPVHHRHHGTWFAIRGAVSIALGVVGAAICGMIDLPDDWKTSMDSCIDKVRYWQDESPDVFEMGQVLADLLEECRDA</sequence>
<feature type="compositionally biased region" description="Polar residues" evidence="2">
    <location>
        <begin position="90"/>
        <end position="111"/>
    </location>
</feature>
<dbReference type="STRING" id="1448308.A0A2T2P258"/>
<evidence type="ECO:0000259" key="3">
    <source>
        <dbReference type="PROSITE" id="PS50048"/>
    </source>
</evidence>
<feature type="domain" description="Zn(2)-C6 fungal-type" evidence="3">
    <location>
        <begin position="30"/>
        <end position="60"/>
    </location>
</feature>
<dbReference type="Gene3D" id="4.10.240.10">
    <property type="entry name" value="Zn(2)-C6 fungal-type DNA-binding domain"/>
    <property type="match status" value="1"/>
</dbReference>
<dbReference type="EMBL" id="KZ678130">
    <property type="protein sequence ID" value="PSN71713.1"/>
    <property type="molecule type" value="Genomic_DNA"/>
</dbReference>
<dbReference type="OrthoDB" id="4356994at2759"/>
<accession>A0A2T2P258</accession>
<evidence type="ECO:0000313" key="5">
    <source>
        <dbReference type="Proteomes" id="UP000240883"/>
    </source>
</evidence>
<name>A0A2T2P258_CORCC</name>
<proteinExistence type="predicted"/>
<feature type="region of interest" description="Disordered" evidence="2">
    <location>
        <begin position="1"/>
        <end position="21"/>
    </location>
</feature>
<dbReference type="SUPFAM" id="SSF57701">
    <property type="entry name" value="Zn2/Cys6 DNA-binding domain"/>
    <property type="match status" value="1"/>
</dbReference>
<dbReference type="SMART" id="SM00066">
    <property type="entry name" value="GAL4"/>
    <property type="match status" value="1"/>
</dbReference>
<feature type="region of interest" description="Disordered" evidence="2">
    <location>
        <begin position="88"/>
        <end position="113"/>
    </location>
</feature>
<reference evidence="4 5" key="1">
    <citation type="journal article" date="2018" name="Front. Microbiol.">
        <title>Genome-Wide Analysis of Corynespora cassiicola Leaf Fall Disease Putative Effectors.</title>
        <authorList>
            <person name="Lopez D."/>
            <person name="Ribeiro S."/>
            <person name="Label P."/>
            <person name="Fumanal B."/>
            <person name="Venisse J.S."/>
            <person name="Kohler A."/>
            <person name="de Oliveira R.R."/>
            <person name="Labutti K."/>
            <person name="Lipzen A."/>
            <person name="Lail K."/>
            <person name="Bauer D."/>
            <person name="Ohm R.A."/>
            <person name="Barry K.W."/>
            <person name="Spatafora J."/>
            <person name="Grigoriev I.V."/>
            <person name="Martin F.M."/>
            <person name="Pujade-Renaud V."/>
        </authorList>
    </citation>
    <scope>NUCLEOTIDE SEQUENCE [LARGE SCALE GENOMIC DNA]</scope>
    <source>
        <strain evidence="4 5">Philippines</strain>
    </source>
</reference>
<dbReference type="Proteomes" id="UP000240883">
    <property type="component" value="Unassembled WGS sequence"/>
</dbReference>
<dbReference type="GO" id="GO:0008270">
    <property type="term" value="F:zinc ion binding"/>
    <property type="evidence" value="ECO:0007669"/>
    <property type="project" value="InterPro"/>
</dbReference>
<keyword evidence="5" id="KW-1185">Reference proteome</keyword>
<keyword evidence="1" id="KW-0539">Nucleus</keyword>